<protein>
    <submittedName>
        <fullName evidence="1">Uncharacterized protein</fullName>
    </submittedName>
</protein>
<comment type="caution">
    <text evidence="1">The sequence shown here is derived from an EMBL/GenBank/DDBJ whole genome shotgun (WGS) entry which is preliminary data.</text>
</comment>
<proteinExistence type="predicted"/>
<gene>
    <name evidence="1" type="ORF">S03H2_34350</name>
</gene>
<name>X1HDB8_9ZZZZ</name>
<organism evidence="1">
    <name type="scientific">marine sediment metagenome</name>
    <dbReference type="NCBI Taxonomy" id="412755"/>
    <lineage>
        <taxon>unclassified sequences</taxon>
        <taxon>metagenomes</taxon>
        <taxon>ecological metagenomes</taxon>
    </lineage>
</organism>
<dbReference type="EMBL" id="BARU01020955">
    <property type="protein sequence ID" value="GAH55030.1"/>
    <property type="molecule type" value="Genomic_DNA"/>
</dbReference>
<sequence length="70" mass="8139">KLKARIVFDVEYLARKYKWEPNQTNKVFIEKSGISSPKAVVGKKLFFKQVENFNPQLGKKVPSLEIDKIE</sequence>
<dbReference type="AlphaFoldDB" id="X1HDB8"/>
<evidence type="ECO:0000313" key="1">
    <source>
        <dbReference type="EMBL" id="GAH55030.1"/>
    </source>
</evidence>
<accession>X1HDB8</accession>
<reference evidence="1" key="1">
    <citation type="journal article" date="2014" name="Front. Microbiol.">
        <title>High frequency of phylogenetically diverse reductive dehalogenase-homologous genes in deep subseafloor sedimentary metagenomes.</title>
        <authorList>
            <person name="Kawai M."/>
            <person name="Futagami T."/>
            <person name="Toyoda A."/>
            <person name="Takaki Y."/>
            <person name="Nishi S."/>
            <person name="Hori S."/>
            <person name="Arai W."/>
            <person name="Tsubouchi T."/>
            <person name="Morono Y."/>
            <person name="Uchiyama I."/>
            <person name="Ito T."/>
            <person name="Fujiyama A."/>
            <person name="Inagaki F."/>
            <person name="Takami H."/>
        </authorList>
    </citation>
    <scope>NUCLEOTIDE SEQUENCE</scope>
    <source>
        <strain evidence="1">Expedition CK06-06</strain>
    </source>
</reference>
<feature type="non-terminal residue" evidence="1">
    <location>
        <position position="1"/>
    </location>
</feature>